<evidence type="ECO:0000313" key="1">
    <source>
        <dbReference type="EMBL" id="OOY11239.1"/>
    </source>
</evidence>
<name>A0ABX3MM43_9RHOB</name>
<dbReference type="EMBL" id="MPZS01000003">
    <property type="protein sequence ID" value="OOY11239.1"/>
    <property type="molecule type" value="Genomic_DNA"/>
</dbReference>
<sequence>MTKTTLPRAALETRIDAFLAQQIDPVRTELPLKTYVPTPSWNRFDLGFKLLWLDGRRAGGSPFADRLYEEHIAAFSLGDMIEPGSDGKTGIARYRDDFDALMESMETSGFDPMRSLVPLASDGSLLNAGHRAACAIALGTTVTAVETGLEPKVFDYRFFAGRGMAEADLDASAIRLVEAMPHAAVALLWPAAKGREREVEQLIGPLTYRRALQLSLHAGHTLLTRVYPNEPWIGPSEENFPGIRRKLLECFSGPGPLRVLVFDAPPDLDRVALKDEIRALYRIAKSSVHITDTHREAVELAHLLLNPNARHFLEHGHPMAFAETRAHLETLATWRDARGLTADAFAVDTGMVMGLYGVRPPTDIDVIAPAPLPEGAPGTTIEQHEGGYHSAPPAEIPRNPALHFRYAGLSYVSLPEVAALKARRLAGQDREDLLRIEPLLVAQDKRPARRPLSLRARFAMLRLRRSLIRALMGTGLGQPLRKAYRKTLRRG</sequence>
<proteinExistence type="predicted"/>
<protein>
    <submittedName>
        <fullName evidence="1">Uncharacterized protein</fullName>
    </submittedName>
</protein>
<gene>
    <name evidence="1" type="ORF">BMG00_16045</name>
</gene>
<dbReference type="Proteomes" id="UP000242224">
    <property type="component" value="Unassembled WGS sequence"/>
</dbReference>
<accession>A0ABX3MM43</accession>
<keyword evidence="2" id="KW-1185">Reference proteome</keyword>
<dbReference type="RefSeq" id="WP_078575032.1">
    <property type="nucleotide sequence ID" value="NZ_MPZS01000003.1"/>
</dbReference>
<organism evidence="1 2">
    <name type="scientific">Thioclava marina</name>
    <dbReference type="NCBI Taxonomy" id="1915077"/>
    <lineage>
        <taxon>Bacteria</taxon>
        <taxon>Pseudomonadati</taxon>
        <taxon>Pseudomonadota</taxon>
        <taxon>Alphaproteobacteria</taxon>
        <taxon>Rhodobacterales</taxon>
        <taxon>Paracoccaceae</taxon>
        <taxon>Thioclava</taxon>
    </lineage>
</organism>
<comment type="caution">
    <text evidence="1">The sequence shown here is derived from an EMBL/GenBank/DDBJ whole genome shotgun (WGS) entry which is preliminary data.</text>
</comment>
<reference evidence="1 2" key="1">
    <citation type="submission" date="2016-11" db="EMBL/GenBank/DDBJ databases">
        <title>A multilocus sequence analysis scheme for characterization of bacteria in the genus Thioclava.</title>
        <authorList>
            <person name="Liu Y."/>
            <person name="Shao Z."/>
        </authorList>
    </citation>
    <scope>NUCLEOTIDE SEQUENCE [LARGE SCALE GENOMIC DNA]</scope>
    <source>
        <strain evidence="1 2">11.10-0-13</strain>
    </source>
</reference>
<evidence type="ECO:0000313" key="2">
    <source>
        <dbReference type="Proteomes" id="UP000242224"/>
    </source>
</evidence>